<dbReference type="PRINTS" id="PR00081">
    <property type="entry name" value="GDHRDH"/>
</dbReference>
<keyword evidence="5" id="KW-1185">Reference proteome</keyword>
<evidence type="ECO:0000256" key="3">
    <source>
        <dbReference type="RuleBase" id="RU000363"/>
    </source>
</evidence>
<sequence length="270" mass="29521">MKKVILITGASAGMGKDFARELLKDGHTVYGAARRLDKMDDIKALGVKIISMDVTDETSMVNGVDAIIKLEGRLDVLINNAGFGSYGAIEDVPIEDAKYQLDVNVFGAARLSQLVIPQMRKQHFGRIINISSIGGKLAMPLGGWYHASKFALEGLSDALRNEVKPFGIDVVVIEPGGVKSEWADIAMDNLVKISGNGEYEKMAKKFAAMSKERGHSVAEPDVITKLVKKAIESQNPKTRYSGGFMAGPLLFLRKILSDRMMDKLFMSQLK</sequence>
<evidence type="ECO:0000256" key="2">
    <source>
        <dbReference type="ARBA" id="ARBA00023002"/>
    </source>
</evidence>
<evidence type="ECO:0000313" key="4">
    <source>
        <dbReference type="EMBL" id="WCT12117.1"/>
    </source>
</evidence>
<reference evidence="4 5" key="1">
    <citation type="submission" date="2023-02" db="EMBL/GenBank/DDBJ databases">
        <title>Genome sequence of Mucilaginibacter jinjuensis strain KACC 16571.</title>
        <authorList>
            <person name="Kim S."/>
            <person name="Heo J."/>
            <person name="Kwon S.-W."/>
        </authorList>
    </citation>
    <scope>NUCLEOTIDE SEQUENCE [LARGE SCALE GENOMIC DNA]</scope>
    <source>
        <strain evidence="4 5">KACC 16571</strain>
    </source>
</reference>
<dbReference type="Gene3D" id="3.40.50.720">
    <property type="entry name" value="NAD(P)-binding Rossmann-like Domain"/>
    <property type="match status" value="1"/>
</dbReference>
<dbReference type="NCBIfam" id="NF004826">
    <property type="entry name" value="PRK06182.1"/>
    <property type="match status" value="1"/>
</dbReference>
<evidence type="ECO:0000256" key="1">
    <source>
        <dbReference type="ARBA" id="ARBA00006484"/>
    </source>
</evidence>
<evidence type="ECO:0000313" key="5">
    <source>
        <dbReference type="Proteomes" id="UP001216139"/>
    </source>
</evidence>
<proteinExistence type="inferred from homology"/>
<comment type="similarity">
    <text evidence="1 3">Belongs to the short-chain dehydrogenases/reductases (SDR) family.</text>
</comment>
<dbReference type="CDD" id="cd05374">
    <property type="entry name" value="17beta-HSD-like_SDR_c"/>
    <property type="match status" value="1"/>
</dbReference>
<keyword evidence="2" id="KW-0560">Oxidoreductase</keyword>
<protein>
    <submittedName>
        <fullName evidence="4">Oxidoreductase</fullName>
    </submittedName>
</protein>
<gene>
    <name evidence="4" type="ORF">PQO05_25660</name>
</gene>
<accession>A0ABY7T8W7</accession>
<dbReference type="EMBL" id="CP117167">
    <property type="protein sequence ID" value="WCT12117.1"/>
    <property type="molecule type" value="Genomic_DNA"/>
</dbReference>
<dbReference type="PANTHER" id="PTHR44169:SF6">
    <property type="entry name" value="NADPH-DEPENDENT 1-ACYLDIHYDROXYACETONE PHOSPHATE REDUCTASE"/>
    <property type="match status" value="1"/>
</dbReference>
<dbReference type="InterPro" id="IPR036291">
    <property type="entry name" value="NAD(P)-bd_dom_sf"/>
</dbReference>
<dbReference type="RefSeq" id="WP_273630361.1">
    <property type="nucleotide sequence ID" value="NZ_CP117167.1"/>
</dbReference>
<organism evidence="4 5">
    <name type="scientific">Mucilaginibacter jinjuensis</name>
    <dbReference type="NCBI Taxonomy" id="1176721"/>
    <lineage>
        <taxon>Bacteria</taxon>
        <taxon>Pseudomonadati</taxon>
        <taxon>Bacteroidota</taxon>
        <taxon>Sphingobacteriia</taxon>
        <taxon>Sphingobacteriales</taxon>
        <taxon>Sphingobacteriaceae</taxon>
        <taxon>Mucilaginibacter</taxon>
    </lineage>
</organism>
<dbReference type="InterPro" id="IPR002347">
    <property type="entry name" value="SDR_fam"/>
</dbReference>
<dbReference type="SUPFAM" id="SSF51735">
    <property type="entry name" value="NAD(P)-binding Rossmann-fold domains"/>
    <property type="match status" value="1"/>
</dbReference>
<dbReference type="Proteomes" id="UP001216139">
    <property type="component" value="Chromosome"/>
</dbReference>
<dbReference type="PRINTS" id="PR00080">
    <property type="entry name" value="SDRFAMILY"/>
</dbReference>
<dbReference type="Pfam" id="PF00106">
    <property type="entry name" value="adh_short"/>
    <property type="match status" value="1"/>
</dbReference>
<name>A0ABY7T8W7_9SPHI</name>
<dbReference type="PANTHER" id="PTHR44169">
    <property type="entry name" value="NADPH-DEPENDENT 1-ACYLDIHYDROXYACETONE PHOSPHATE REDUCTASE"/>
    <property type="match status" value="1"/>
</dbReference>